<sequence length="1181" mass="130132">MTVSSNQPGLDQARRNQLFEDKPATGSAQCPLKALEVAIFPVRYAVDESAPKGSSQGPNPLPAGFDASHLPGLESRSYTLRQIRDGWLYVWDETDTTFHEYIVQGHFFTRVVWHEADRGKDDRSTEGETRPYLLYPRRSTLHIAYSPVRWTWRLCERMRSSPRQQSKWMRELDLTNYCATYQAPHGSELRRLAECVADISPEGVAPAFTTTLIPTEGEPADAEDSAMQIKPGISDALVLGAVPDQDTALFVALDDPIGVINDLNMQLNGRLADIALFEDEHHQQLQSAMAVHQACGVNLDEVMPAAIKDDVQQRLAFAADAQRFMFSHSRVHHPTSGDLGAGAGALHDHQVNSDTMRNKWHVPSDHPAWDRLSEDWQAKDTWRHDVRFDEVCVFLNERADDLKRLRQHVRTSEADLISWLDQLNPDADELFYDTCNTKQSIALLSWADGIAQSLGGCGSEEADTPAQDSGILHLAKVEFQGQAWLYRQMAEQNSLIGLALFNFNQELAQALELIAFNYSSTGTIDGLAQHVDNSGQVNTGSSFWLTTLKGVGSVKDLLSLETVRSSNIYQSLSEVARLSFDALREAASEQARGQWSRLSSLFLPAVAGHQSAQSSATAARVLSFTITQVLVPTEIADAAALQLNQDFSREQNKWSREHQAILNRQRGLQSALNRPGGWYDKKSAHTQLAELNQELLDHNNNKPQHMRGILRQQLNLEKVSPQHLEELMFTAGQSELVAQQHLKITNPVAHAARAKAWIDLNLGGSLPLALAGLGLWNLMATTQAVNYDGHLTGTEKNQLLTSLASSGSMLMALMVMPMWARVGNMTGMIRGKTFELTQAGARVWLKEDQLTHAKLAQRLIARTAGMAALSVIASVSEIVQINEQMEKATSPEQVGAMRVQQLSLVAMGVAGAFQLGGSLSGLQFSFAWVMGGWMVGFLAIAGLVYLVASIMVSLYHREGLRLWLYHCYWGKAATVADTEAAHKKSLWLLAQICLTPGVTVRATGNPYTPTLNGAWLHFSLPAQLAGQHCEIKAVFVRKTSGVMAARRVLALDAGARERLAGGYWSQAIEAEPLPQMPPPCQNDQLPGDVSYPAQASHYHWRTWIPVSGASYVELEITYADVLESDTQVPASYTFRASLLGAPRNAELISNPLHDEPIDGELLSRSGAPAQRITLPVPITES</sequence>
<dbReference type="InterPro" id="IPR048126">
    <property type="entry name" value="Toxin_VasX"/>
</dbReference>
<evidence type="ECO:0000259" key="2">
    <source>
        <dbReference type="Pfam" id="PF20249"/>
    </source>
</evidence>
<feature type="transmembrane region" description="Helical" evidence="1">
    <location>
        <begin position="799"/>
        <end position="820"/>
    </location>
</feature>
<feature type="transmembrane region" description="Helical" evidence="1">
    <location>
        <begin position="904"/>
        <end position="926"/>
    </location>
</feature>
<gene>
    <name evidence="3" type="ORF">LCGC14_0259550</name>
</gene>
<keyword evidence="1" id="KW-1133">Transmembrane helix</keyword>
<dbReference type="NCBIfam" id="NF041559">
    <property type="entry name" value="BTH_I2691_fam"/>
    <property type="match status" value="1"/>
</dbReference>
<dbReference type="CDD" id="cd20708">
    <property type="entry name" value="MIX_IV"/>
    <property type="match status" value="1"/>
</dbReference>
<comment type="caution">
    <text evidence="3">The sequence shown here is derived from an EMBL/GenBank/DDBJ whole genome shotgun (WGS) entry which is preliminary data.</text>
</comment>
<dbReference type="Pfam" id="PF20249">
    <property type="entry name" value="VasX_N"/>
    <property type="match status" value="1"/>
</dbReference>
<organism evidence="3">
    <name type="scientific">marine sediment metagenome</name>
    <dbReference type="NCBI Taxonomy" id="412755"/>
    <lineage>
        <taxon>unclassified sequences</taxon>
        <taxon>metagenomes</taxon>
        <taxon>ecological metagenomes</taxon>
    </lineage>
</organism>
<dbReference type="InterPro" id="IPR046864">
    <property type="entry name" value="VasX_N"/>
</dbReference>
<feature type="domain" description="Toxin VasX N-terminal region" evidence="2">
    <location>
        <begin position="30"/>
        <end position="176"/>
    </location>
</feature>
<name>A0A0F9X6W1_9ZZZZ</name>
<evidence type="ECO:0000256" key="1">
    <source>
        <dbReference type="SAM" id="Phobius"/>
    </source>
</evidence>
<protein>
    <recommendedName>
        <fullName evidence="2">Toxin VasX N-terminal region domain-containing protein</fullName>
    </recommendedName>
</protein>
<feature type="transmembrane region" description="Helical" evidence="1">
    <location>
        <begin position="932"/>
        <end position="955"/>
    </location>
</feature>
<reference evidence="3" key="1">
    <citation type="journal article" date="2015" name="Nature">
        <title>Complex archaea that bridge the gap between prokaryotes and eukaryotes.</title>
        <authorList>
            <person name="Spang A."/>
            <person name="Saw J.H."/>
            <person name="Jorgensen S.L."/>
            <person name="Zaremba-Niedzwiedzka K."/>
            <person name="Martijn J."/>
            <person name="Lind A.E."/>
            <person name="van Eijk R."/>
            <person name="Schleper C."/>
            <person name="Guy L."/>
            <person name="Ettema T.J."/>
        </authorList>
    </citation>
    <scope>NUCLEOTIDE SEQUENCE</scope>
</reference>
<evidence type="ECO:0000313" key="3">
    <source>
        <dbReference type="EMBL" id="KKN87278.1"/>
    </source>
</evidence>
<dbReference type="EMBL" id="LAZR01000139">
    <property type="protein sequence ID" value="KKN87278.1"/>
    <property type="molecule type" value="Genomic_DNA"/>
</dbReference>
<keyword evidence="1" id="KW-0812">Transmembrane</keyword>
<dbReference type="AlphaFoldDB" id="A0A0F9X6W1"/>
<accession>A0A0F9X6W1</accession>
<proteinExistence type="predicted"/>
<keyword evidence="1" id="KW-0472">Membrane</keyword>